<feature type="domain" description="Carbamoyltransferase Kae1-like" evidence="1">
    <location>
        <begin position="438"/>
        <end position="592"/>
    </location>
</feature>
<organism evidence="2 3">
    <name type="scientific">Sulfurimonas aquatica</name>
    <dbReference type="NCBI Taxonomy" id="2672570"/>
    <lineage>
        <taxon>Bacteria</taxon>
        <taxon>Pseudomonadati</taxon>
        <taxon>Campylobacterota</taxon>
        <taxon>Epsilonproteobacteria</taxon>
        <taxon>Campylobacterales</taxon>
        <taxon>Sulfurimonadaceae</taxon>
        <taxon>Sulfurimonas</taxon>
    </lineage>
</organism>
<reference evidence="2" key="1">
    <citation type="submission" date="2019-11" db="EMBL/GenBank/DDBJ databases">
        <authorList>
            <person name="Kojima H."/>
        </authorList>
    </citation>
    <scope>NUCLEOTIDE SEQUENCE</scope>
    <source>
        <strain evidence="2">H1576</strain>
    </source>
</reference>
<reference evidence="2" key="2">
    <citation type="submission" date="2021-04" db="EMBL/GenBank/DDBJ databases">
        <title>Isolation and characterization of a novel species of the genus Sulfurimonas.</title>
        <authorList>
            <person name="Fukui M."/>
        </authorList>
    </citation>
    <scope>NUCLEOTIDE SEQUENCE</scope>
    <source>
        <strain evidence="2">H1576</strain>
    </source>
</reference>
<dbReference type="Gene3D" id="3.30.420.40">
    <property type="match status" value="1"/>
</dbReference>
<dbReference type="InterPro" id="IPR055128">
    <property type="entry name" value="HypF_C_2"/>
</dbReference>
<evidence type="ECO:0000313" key="3">
    <source>
        <dbReference type="Proteomes" id="UP000671852"/>
    </source>
</evidence>
<dbReference type="RefSeq" id="WP_207560781.1">
    <property type="nucleotide sequence ID" value="NZ_CP046072.1"/>
</dbReference>
<evidence type="ECO:0000259" key="1">
    <source>
        <dbReference type="Pfam" id="PF22521"/>
    </source>
</evidence>
<proteinExistence type="predicted"/>
<evidence type="ECO:0000313" key="2">
    <source>
        <dbReference type="EMBL" id="QSZ41963.1"/>
    </source>
</evidence>
<dbReference type="EMBL" id="CP046072">
    <property type="protein sequence ID" value="QSZ41963.1"/>
    <property type="molecule type" value="Genomic_DNA"/>
</dbReference>
<sequence>MQIAFKFKYIHNNGLFTRLLESICNSSSVCHNHYVDKDIFILEASGNQQELEELAEKVSATIPQSLFLLSSSLEEINEFSSISKNELNSSYYEVPFCLKCQEKVLTTLNPFEECSVCGFSDTKLNYEEAIPLRFQNESKNLEESFMNMAEELLENGELELLTFNGKRHFSLLSSDEKKNSSILICDPSNISKYFSITQGELNALMLVEKPSVRLKPKVMFYHENSLQKPMYPVFFSDDKITLALSTALSKKGVFALYCDNTSSLRVSSSLEENFIISSGRDMLPWQHEITSQHKICSTLNNVTACLDKDGLILGKNKDVKNLNSVEFTLKNTPNKNSNAITFKASHGVLRSIVLENDLDEKSICNIYLSKEHDSDICSYSSKIGYISMAEFVDEHLSSPKEMIEAIRSMDEEGARLMKNFENAHPELYATLLTITPQESNANSSISKLWAMAAYFIGLTTTKETAIACEHLEAAALEFQGKSGPRIDYKIMKQNSDGYRVDPRLAIRSCISFKLAGVDEYLLSFGFIDSLADFIAEQAEFADGNIAIEGVLLSGSLFENHQLLMRTYNSITPNYKIYRNKRLSLDGDNIAAGAVTLGSE</sequence>
<dbReference type="Proteomes" id="UP000671852">
    <property type="component" value="Chromosome"/>
</dbReference>
<name>A0A975GD43_9BACT</name>
<dbReference type="Pfam" id="PF22521">
    <property type="entry name" value="HypF_C_2"/>
    <property type="match status" value="1"/>
</dbReference>
<dbReference type="AlphaFoldDB" id="A0A975GD43"/>
<keyword evidence="3" id="KW-1185">Reference proteome</keyword>
<accession>A0A975GD43</accession>
<protein>
    <recommendedName>
        <fullName evidence="1">Carbamoyltransferase Kae1-like domain-containing protein</fullName>
    </recommendedName>
</protein>
<dbReference type="KEGG" id="saqt:GJV85_07525"/>
<gene>
    <name evidence="2" type="ORF">GJV85_07525</name>
</gene>